<evidence type="ECO:0000259" key="2">
    <source>
        <dbReference type="Pfam" id="PF17184"/>
    </source>
</evidence>
<dbReference type="InterPro" id="IPR033421">
    <property type="entry name" value="Rit1_DUSP-like"/>
</dbReference>
<evidence type="ECO:0000259" key="1">
    <source>
        <dbReference type="Pfam" id="PF04179"/>
    </source>
</evidence>
<dbReference type="AlphaFoldDB" id="A0A4P9XYG0"/>
<dbReference type="GO" id="GO:0019988">
    <property type="term" value="P:charged-tRNA amino acid modification"/>
    <property type="evidence" value="ECO:0007669"/>
    <property type="project" value="InterPro"/>
</dbReference>
<dbReference type="PIRSF" id="PIRSF007747">
    <property type="entry name" value="Ribosyl_Ptfrase"/>
    <property type="match status" value="1"/>
</dbReference>
<keyword evidence="3" id="KW-0808">Transferase</keyword>
<dbReference type="Pfam" id="PF17184">
    <property type="entry name" value="Rit1_C"/>
    <property type="match status" value="1"/>
</dbReference>
<dbReference type="Proteomes" id="UP000271241">
    <property type="component" value="Unassembled WGS sequence"/>
</dbReference>
<dbReference type="GO" id="GO:0043399">
    <property type="term" value="F:tRNA adenosine(64)-2'-O-ribosylphosphate transferase activity"/>
    <property type="evidence" value="ECO:0007669"/>
    <property type="project" value="InterPro"/>
</dbReference>
<feature type="domain" description="Rit1 DUSP-like" evidence="1">
    <location>
        <begin position="358"/>
        <end position="473"/>
    </location>
</feature>
<accession>A0A4P9XYG0</accession>
<evidence type="ECO:0000313" key="4">
    <source>
        <dbReference type="Proteomes" id="UP000271241"/>
    </source>
</evidence>
<gene>
    <name evidence="3" type="ORF">THASP1DRAFT_27741</name>
</gene>
<dbReference type="SUPFAM" id="SSF52799">
    <property type="entry name" value="(Phosphotyrosine protein) phosphatases II"/>
    <property type="match status" value="1"/>
</dbReference>
<dbReference type="STRING" id="78915.A0A4P9XYG0"/>
<reference evidence="4" key="1">
    <citation type="journal article" date="2018" name="Nat. Microbiol.">
        <title>Leveraging single-cell genomics to expand the fungal tree of life.</title>
        <authorList>
            <person name="Ahrendt S.R."/>
            <person name="Quandt C.A."/>
            <person name="Ciobanu D."/>
            <person name="Clum A."/>
            <person name="Salamov A."/>
            <person name="Andreopoulos B."/>
            <person name="Cheng J.F."/>
            <person name="Woyke T."/>
            <person name="Pelin A."/>
            <person name="Henrissat B."/>
            <person name="Reynolds N.K."/>
            <person name="Benny G.L."/>
            <person name="Smith M.E."/>
            <person name="James T.Y."/>
            <person name="Grigoriev I.V."/>
        </authorList>
    </citation>
    <scope>NUCLEOTIDE SEQUENCE [LARGE SCALE GENOMIC DNA]</scope>
    <source>
        <strain evidence="4">RSA 1356</strain>
    </source>
</reference>
<proteinExistence type="predicted"/>
<sequence>MQAPTLAQVTADIRKASRSVYHRLHSIAGDASFVAELADLFPALPVIANERCGSWYTPPAKVAAKAYFKSTDGHHGEWCFSLRRANLHILPLICERGGCLVVDSTRGGKRMPDALSKTVPIWCATLNQAVFADRLKKDNRDGEADATLAEHCALHTLPSMVSRSEHEQISARVPSFVQKLQRAGVEMDRLRRLLQKPLRPIWLTPASRLFIDNPPTYDDAPFIPVICVTASEAVAGGVTARTTGYMYIQGAADDAEAWSRGLTADLFWQHYSALLTASESDCARLVADAVRLRTTGDEDTDGTRLSSHSLYNFIGDTNVAIGGRRSRPPECWDNFDVIINCCELEYEANRDEKLRGRYLFLNIPEGKKGQNRLLATLPLALQFAEAPMREHKRILVHCAKGQDRSVGVALALLVRHLDGATGAISNDLAPSDCAPAHAADIDKTTIQHRLLYIAQYRPQASPSRATINKVNSVFLSPSHM</sequence>
<dbReference type="InterPro" id="IPR033449">
    <property type="entry name" value="Rit1_N"/>
</dbReference>
<dbReference type="PANTHER" id="PTHR31811">
    <property type="entry name" value="TRNA A64-2'-O-RIBOSYLPHOSPHATE TRANSFERASE"/>
    <property type="match status" value="1"/>
</dbReference>
<feature type="domain" description="Rit1 N-terminal" evidence="2">
    <location>
        <begin position="13"/>
        <end position="290"/>
    </location>
</feature>
<organism evidence="3 4">
    <name type="scientific">Thamnocephalis sphaerospora</name>
    <dbReference type="NCBI Taxonomy" id="78915"/>
    <lineage>
        <taxon>Eukaryota</taxon>
        <taxon>Fungi</taxon>
        <taxon>Fungi incertae sedis</taxon>
        <taxon>Zoopagomycota</taxon>
        <taxon>Zoopagomycotina</taxon>
        <taxon>Zoopagomycetes</taxon>
        <taxon>Zoopagales</taxon>
        <taxon>Sigmoideomycetaceae</taxon>
        <taxon>Thamnocephalis</taxon>
    </lineage>
</organism>
<dbReference type="Gene3D" id="3.90.190.10">
    <property type="entry name" value="Protein tyrosine phosphatase superfamily"/>
    <property type="match status" value="1"/>
</dbReference>
<dbReference type="Pfam" id="PF04179">
    <property type="entry name" value="Init_tRNA_PT"/>
    <property type="match status" value="1"/>
</dbReference>
<dbReference type="PANTHER" id="PTHR31811:SF0">
    <property type="entry name" value="TRNA A64-2'-O-RIBOSYLPHOSPHATE TRANSFERASE"/>
    <property type="match status" value="1"/>
</dbReference>
<dbReference type="GO" id="GO:0005737">
    <property type="term" value="C:cytoplasm"/>
    <property type="evidence" value="ECO:0007669"/>
    <property type="project" value="TreeGrafter"/>
</dbReference>
<name>A0A4P9XYG0_9FUNG</name>
<protein>
    <submittedName>
        <fullName evidence="3">tRNA A64-2'-O-ribosylphosphate transferase</fullName>
    </submittedName>
</protein>
<dbReference type="OrthoDB" id="45256at2759"/>
<dbReference type="InterPro" id="IPR029021">
    <property type="entry name" value="Prot-tyrosine_phosphatase-like"/>
</dbReference>
<evidence type="ECO:0000313" key="3">
    <source>
        <dbReference type="EMBL" id="RKP10460.1"/>
    </source>
</evidence>
<dbReference type="InterPro" id="IPR007306">
    <property type="entry name" value="Rit1"/>
</dbReference>
<keyword evidence="4" id="KW-1185">Reference proteome</keyword>
<dbReference type="EMBL" id="KZ992451">
    <property type="protein sequence ID" value="RKP10460.1"/>
    <property type="molecule type" value="Genomic_DNA"/>
</dbReference>